<keyword evidence="2" id="KW-0238">DNA-binding</keyword>
<reference evidence="6 7" key="1">
    <citation type="journal article" date="2015" name="Genome Announc.">
        <title>Expanding the biotechnology potential of lactobacilli through comparative genomics of 213 strains and associated genera.</title>
        <authorList>
            <person name="Sun Z."/>
            <person name="Harris H.M."/>
            <person name="McCann A."/>
            <person name="Guo C."/>
            <person name="Argimon S."/>
            <person name="Zhang W."/>
            <person name="Yang X."/>
            <person name="Jeffery I.B."/>
            <person name="Cooney J.C."/>
            <person name="Kagawa T.F."/>
            <person name="Liu W."/>
            <person name="Song Y."/>
            <person name="Salvetti E."/>
            <person name="Wrobel A."/>
            <person name="Rasinkangas P."/>
            <person name="Parkhill J."/>
            <person name="Rea M.C."/>
            <person name="O'Sullivan O."/>
            <person name="Ritari J."/>
            <person name="Douillard F.P."/>
            <person name="Paul Ross R."/>
            <person name="Yang R."/>
            <person name="Briner A.E."/>
            <person name="Felis G.E."/>
            <person name="de Vos W.M."/>
            <person name="Barrangou R."/>
            <person name="Klaenhammer T.R."/>
            <person name="Caufield P.W."/>
            <person name="Cui Y."/>
            <person name="Zhang H."/>
            <person name="O'Toole P.W."/>
        </authorList>
    </citation>
    <scope>NUCLEOTIDE SEQUENCE [LARGE SCALE GENOMIC DNA]</scope>
    <source>
        <strain evidence="6 7">LMG 26013</strain>
    </source>
</reference>
<keyword evidence="1" id="KW-0805">Transcription regulation</keyword>
<evidence type="ECO:0000313" key="7">
    <source>
        <dbReference type="Proteomes" id="UP000051783"/>
    </source>
</evidence>
<evidence type="ECO:0000256" key="1">
    <source>
        <dbReference type="ARBA" id="ARBA00023015"/>
    </source>
</evidence>
<dbReference type="PROSITE" id="PS01124">
    <property type="entry name" value="HTH_ARAC_FAMILY_2"/>
    <property type="match status" value="1"/>
</dbReference>
<name>A0A0R2M2M5_9LACO</name>
<dbReference type="PANTHER" id="PTHR43280">
    <property type="entry name" value="ARAC-FAMILY TRANSCRIPTIONAL REGULATOR"/>
    <property type="match status" value="1"/>
</dbReference>
<dbReference type="RefSeq" id="WP_057707414.1">
    <property type="nucleotide sequence ID" value="NZ_JQCL01000089.1"/>
</dbReference>
<dbReference type="InterPro" id="IPR018060">
    <property type="entry name" value="HTH_AraC"/>
</dbReference>
<proteinExistence type="predicted"/>
<dbReference type="Gene3D" id="1.10.10.60">
    <property type="entry name" value="Homeodomain-like"/>
    <property type="match status" value="1"/>
</dbReference>
<dbReference type="OrthoDB" id="9778008at2"/>
<keyword evidence="3" id="KW-0804">Transcription</keyword>
<gene>
    <name evidence="6" type="ORF">IV64_GL000965</name>
</gene>
<dbReference type="EMBL" id="JQCL01000089">
    <property type="protein sequence ID" value="KRO08113.1"/>
    <property type="molecule type" value="Genomic_DNA"/>
</dbReference>
<dbReference type="GO" id="GO:0003700">
    <property type="term" value="F:DNA-binding transcription factor activity"/>
    <property type="evidence" value="ECO:0007669"/>
    <property type="project" value="InterPro"/>
</dbReference>
<sequence>MPRDRYKERDVQIDFIPHINFQNLTTNCLQLIFVTTGLVKGILNQRPVSLKAPVILFLTPNDTWQLTESRQPAAQAFRFQPDFFETVPYSKSQEYQIKTSQVMADLAHFTEAATPLNVFNIQRRLFEKLHQAFFILGSEVFAQSDHLWVCRIKTYLIKILKVLEDLHREHGTSKVDNVLDYIYANYDTKVTLDDLVTAAHLNRVSLNQQFNARVGMTAMAYLAHYRLEVADELLIHTRISLADIAAAVGYDYDTYFIKQFKQQRGISPTAFRQQSRELTPISPQRHSNVI</sequence>
<accession>A0A0R2M2M5</accession>
<evidence type="ECO:0000256" key="3">
    <source>
        <dbReference type="ARBA" id="ARBA00023163"/>
    </source>
</evidence>
<feature type="region of interest" description="Disordered" evidence="4">
    <location>
        <begin position="271"/>
        <end position="290"/>
    </location>
</feature>
<dbReference type="STRING" id="942150.IV64_GL000965"/>
<keyword evidence="7" id="KW-1185">Reference proteome</keyword>
<protein>
    <recommendedName>
        <fullName evidence="5">HTH araC/xylS-type domain-containing protein</fullName>
    </recommendedName>
</protein>
<evidence type="ECO:0000259" key="5">
    <source>
        <dbReference type="PROSITE" id="PS01124"/>
    </source>
</evidence>
<dbReference type="SUPFAM" id="SSF46689">
    <property type="entry name" value="Homeodomain-like"/>
    <property type="match status" value="2"/>
</dbReference>
<dbReference type="AlphaFoldDB" id="A0A0R2M2M5"/>
<evidence type="ECO:0000256" key="2">
    <source>
        <dbReference type="ARBA" id="ARBA00023125"/>
    </source>
</evidence>
<comment type="caution">
    <text evidence="6">The sequence shown here is derived from an EMBL/GenBank/DDBJ whole genome shotgun (WGS) entry which is preliminary data.</text>
</comment>
<dbReference type="GO" id="GO:0043565">
    <property type="term" value="F:sequence-specific DNA binding"/>
    <property type="evidence" value="ECO:0007669"/>
    <property type="project" value="InterPro"/>
</dbReference>
<evidence type="ECO:0000313" key="6">
    <source>
        <dbReference type="EMBL" id="KRO08113.1"/>
    </source>
</evidence>
<dbReference type="InterPro" id="IPR009057">
    <property type="entry name" value="Homeodomain-like_sf"/>
</dbReference>
<dbReference type="Proteomes" id="UP000051783">
    <property type="component" value="Unassembled WGS sequence"/>
</dbReference>
<feature type="domain" description="HTH araC/xylS-type" evidence="5">
    <location>
        <begin position="176"/>
        <end position="274"/>
    </location>
</feature>
<dbReference type="SMART" id="SM00342">
    <property type="entry name" value="HTH_ARAC"/>
    <property type="match status" value="1"/>
</dbReference>
<organism evidence="6 7">
    <name type="scientific">Lactiplantibacillus xiangfangensis</name>
    <dbReference type="NCBI Taxonomy" id="942150"/>
    <lineage>
        <taxon>Bacteria</taxon>
        <taxon>Bacillati</taxon>
        <taxon>Bacillota</taxon>
        <taxon>Bacilli</taxon>
        <taxon>Lactobacillales</taxon>
        <taxon>Lactobacillaceae</taxon>
        <taxon>Lactiplantibacillus</taxon>
    </lineage>
</organism>
<dbReference type="PATRIC" id="fig|942150.3.peg.994"/>
<evidence type="ECO:0000256" key="4">
    <source>
        <dbReference type="SAM" id="MobiDB-lite"/>
    </source>
</evidence>
<dbReference type="Pfam" id="PF12833">
    <property type="entry name" value="HTH_18"/>
    <property type="match status" value="1"/>
</dbReference>
<dbReference type="PANTHER" id="PTHR43280:SF2">
    <property type="entry name" value="HTH-TYPE TRANSCRIPTIONAL REGULATOR EXSA"/>
    <property type="match status" value="1"/>
</dbReference>